<name>A0A0D3GEK4_9ORYZ</name>
<feature type="compositionally biased region" description="Basic residues" evidence="1">
    <location>
        <begin position="45"/>
        <end position="54"/>
    </location>
</feature>
<evidence type="ECO:0000313" key="2">
    <source>
        <dbReference type="EnsemblPlants" id="OBART06G08430.1"/>
    </source>
</evidence>
<dbReference type="HOGENOM" id="CLU_099616_0_0_1"/>
<keyword evidence="3" id="KW-1185">Reference proteome</keyword>
<protein>
    <submittedName>
        <fullName evidence="2">Uncharacterized protein</fullName>
    </submittedName>
</protein>
<feature type="compositionally biased region" description="Low complexity" evidence="1">
    <location>
        <begin position="28"/>
        <end position="37"/>
    </location>
</feature>
<accession>A0A0D3GEK4</accession>
<evidence type="ECO:0000256" key="1">
    <source>
        <dbReference type="SAM" id="MobiDB-lite"/>
    </source>
</evidence>
<sequence>MVTVAGYMYTVRFGGLIRSETFVPPSSPSSQKLLSNPNPSPLPTRSRRRRHRHRLPLELVKPEPPPSSQARGASRRRRRAEPVVTVAVFPSTSCESGVPLSPPFPSPSPSHADFGSCKICARIEPPQARGNQKVKLDVGVAVAKSPPADTNPQIDCSLLFNSPLSHCSLSYQTRQPLLDFSVCSAWSFRPADIFGSTNERITVHQTSKKYMGSDGTFLREGIYEFNGKILSISPYSSSCLAFLTYLHCSPIFSYIRTICMSPHQSCCI</sequence>
<dbReference type="PaxDb" id="65489-OBART06G08430.1"/>
<reference evidence="2" key="1">
    <citation type="journal article" date="2009" name="Rice">
        <title>De Novo Next Generation Sequencing of Plant Genomes.</title>
        <authorList>
            <person name="Rounsley S."/>
            <person name="Marri P.R."/>
            <person name="Yu Y."/>
            <person name="He R."/>
            <person name="Sisneros N."/>
            <person name="Goicoechea J.L."/>
            <person name="Lee S.J."/>
            <person name="Angelova A."/>
            <person name="Kudrna D."/>
            <person name="Luo M."/>
            <person name="Affourtit J."/>
            <person name="Desany B."/>
            <person name="Knight J."/>
            <person name="Niazi F."/>
            <person name="Egholm M."/>
            <person name="Wing R.A."/>
        </authorList>
    </citation>
    <scope>NUCLEOTIDE SEQUENCE [LARGE SCALE GENOMIC DNA]</scope>
    <source>
        <strain evidence="2">cv. IRGC 105608</strain>
    </source>
</reference>
<organism evidence="2">
    <name type="scientific">Oryza barthii</name>
    <dbReference type="NCBI Taxonomy" id="65489"/>
    <lineage>
        <taxon>Eukaryota</taxon>
        <taxon>Viridiplantae</taxon>
        <taxon>Streptophyta</taxon>
        <taxon>Embryophyta</taxon>
        <taxon>Tracheophyta</taxon>
        <taxon>Spermatophyta</taxon>
        <taxon>Magnoliopsida</taxon>
        <taxon>Liliopsida</taxon>
        <taxon>Poales</taxon>
        <taxon>Poaceae</taxon>
        <taxon>BOP clade</taxon>
        <taxon>Oryzoideae</taxon>
        <taxon>Oryzeae</taxon>
        <taxon>Oryzinae</taxon>
        <taxon>Oryza</taxon>
    </lineage>
</organism>
<feature type="region of interest" description="Disordered" evidence="1">
    <location>
        <begin position="24"/>
        <end position="81"/>
    </location>
</feature>
<reference evidence="2" key="2">
    <citation type="submission" date="2015-03" db="UniProtKB">
        <authorList>
            <consortium name="EnsemblPlants"/>
        </authorList>
    </citation>
    <scope>IDENTIFICATION</scope>
</reference>
<dbReference type="EnsemblPlants" id="OBART06G08430.1">
    <property type="protein sequence ID" value="OBART06G08430.1"/>
    <property type="gene ID" value="OBART06G08430"/>
</dbReference>
<dbReference type="AlphaFoldDB" id="A0A0D3GEK4"/>
<dbReference type="Proteomes" id="UP000026960">
    <property type="component" value="Chromosome 6"/>
</dbReference>
<dbReference type="Gramene" id="OBART06G08430.1">
    <property type="protein sequence ID" value="OBART06G08430.1"/>
    <property type="gene ID" value="OBART06G08430"/>
</dbReference>
<evidence type="ECO:0000313" key="3">
    <source>
        <dbReference type="Proteomes" id="UP000026960"/>
    </source>
</evidence>
<proteinExistence type="predicted"/>